<dbReference type="Proteomes" id="UP001597114">
    <property type="component" value="Unassembled WGS sequence"/>
</dbReference>
<feature type="compositionally biased region" description="Pro residues" evidence="1">
    <location>
        <begin position="62"/>
        <end position="79"/>
    </location>
</feature>
<evidence type="ECO:0008006" key="4">
    <source>
        <dbReference type="Google" id="ProtNLM"/>
    </source>
</evidence>
<name>A0ABW4EQF3_9PSEU</name>
<accession>A0ABW4EQF3</accession>
<dbReference type="EMBL" id="JBHUCO010000002">
    <property type="protein sequence ID" value="MFD1516535.1"/>
    <property type="molecule type" value="Genomic_DNA"/>
</dbReference>
<proteinExistence type="predicted"/>
<evidence type="ECO:0000256" key="1">
    <source>
        <dbReference type="SAM" id="MobiDB-lite"/>
    </source>
</evidence>
<gene>
    <name evidence="2" type="ORF">ACFSJD_03495</name>
</gene>
<keyword evidence="3" id="KW-1185">Reference proteome</keyword>
<sequence length="151" mass="15279">MSTPRRTHPALVALAWAAAVVVATLVGMSAVGAIGTGILGGGQQPLTPAEVDQALAVARSAPNPPVAAPPPVSPAPPSPAAADVVASPGGTIVARCAGDVVEIVSVSPAQGFRLHDEREGARVRFESEEEKVEVRLRCESGRPVGAVRLDD</sequence>
<feature type="region of interest" description="Disordered" evidence="1">
    <location>
        <begin position="61"/>
        <end position="81"/>
    </location>
</feature>
<evidence type="ECO:0000313" key="2">
    <source>
        <dbReference type="EMBL" id="MFD1516535.1"/>
    </source>
</evidence>
<comment type="caution">
    <text evidence="2">The sequence shown here is derived from an EMBL/GenBank/DDBJ whole genome shotgun (WGS) entry which is preliminary data.</text>
</comment>
<protein>
    <recommendedName>
        <fullName evidence="4">Septum formation initiator</fullName>
    </recommendedName>
</protein>
<dbReference type="RefSeq" id="WP_344726073.1">
    <property type="nucleotide sequence ID" value="NZ_BAAAUS010000036.1"/>
</dbReference>
<evidence type="ECO:0000313" key="3">
    <source>
        <dbReference type="Proteomes" id="UP001597114"/>
    </source>
</evidence>
<reference evidence="3" key="1">
    <citation type="journal article" date="2019" name="Int. J. Syst. Evol. Microbiol.">
        <title>The Global Catalogue of Microorganisms (GCM) 10K type strain sequencing project: providing services to taxonomists for standard genome sequencing and annotation.</title>
        <authorList>
            <consortium name="The Broad Institute Genomics Platform"/>
            <consortium name="The Broad Institute Genome Sequencing Center for Infectious Disease"/>
            <person name="Wu L."/>
            <person name="Ma J."/>
        </authorList>
    </citation>
    <scope>NUCLEOTIDE SEQUENCE [LARGE SCALE GENOMIC DNA]</scope>
    <source>
        <strain evidence="3">CCM 7043</strain>
    </source>
</reference>
<organism evidence="2 3">
    <name type="scientific">Pseudonocardia yunnanensis</name>
    <dbReference type="NCBI Taxonomy" id="58107"/>
    <lineage>
        <taxon>Bacteria</taxon>
        <taxon>Bacillati</taxon>
        <taxon>Actinomycetota</taxon>
        <taxon>Actinomycetes</taxon>
        <taxon>Pseudonocardiales</taxon>
        <taxon>Pseudonocardiaceae</taxon>
        <taxon>Pseudonocardia</taxon>
    </lineage>
</organism>